<sequence length="42" mass="4251">MKMKLFLLGCGLSFGVVSSGFAATTTGTIAARLVLTTGCLVN</sequence>
<feature type="chain" id="PRO_5045032770" evidence="1">
    <location>
        <begin position="23"/>
        <end position="42"/>
    </location>
</feature>
<dbReference type="EMBL" id="JBANEI010000077">
    <property type="protein sequence ID" value="MEI2684783.1"/>
    <property type="molecule type" value="Genomic_DNA"/>
</dbReference>
<gene>
    <name evidence="2" type="ORF">V8N49_09185</name>
    <name evidence="3" type="ORF">V8N49_24640</name>
</gene>
<proteinExistence type="predicted"/>
<comment type="caution">
    <text evidence="3">The sequence shown here is derived from an EMBL/GenBank/DDBJ whole genome shotgun (WGS) entry which is preliminary data.</text>
</comment>
<accession>A0ABU8DMN5</accession>
<evidence type="ECO:0000313" key="4">
    <source>
        <dbReference type="Proteomes" id="UP001306592"/>
    </source>
</evidence>
<feature type="non-terminal residue" evidence="3">
    <location>
        <position position="42"/>
    </location>
</feature>
<keyword evidence="4" id="KW-1185">Reference proteome</keyword>
<organism evidence="3 4">
    <name type="scientific">Erwinia aphidicola</name>
    <dbReference type="NCBI Taxonomy" id="68334"/>
    <lineage>
        <taxon>Bacteria</taxon>
        <taxon>Pseudomonadati</taxon>
        <taxon>Pseudomonadota</taxon>
        <taxon>Gammaproteobacteria</taxon>
        <taxon>Enterobacterales</taxon>
        <taxon>Erwiniaceae</taxon>
        <taxon>Erwinia</taxon>
    </lineage>
</organism>
<evidence type="ECO:0000313" key="2">
    <source>
        <dbReference type="EMBL" id="MEI2681832.1"/>
    </source>
</evidence>
<evidence type="ECO:0000256" key="1">
    <source>
        <dbReference type="SAM" id="SignalP"/>
    </source>
</evidence>
<feature type="signal peptide" evidence="1">
    <location>
        <begin position="1"/>
        <end position="22"/>
    </location>
</feature>
<protein>
    <submittedName>
        <fullName evidence="3">SCPU domain-containing protein</fullName>
    </submittedName>
</protein>
<evidence type="ECO:0000313" key="3">
    <source>
        <dbReference type="EMBL" id="MEI2684783.1"/>
    </source>
</evidence>
<keyword evidence="1" id="KW-0732">Signal</keyword>
<dbReference type="Proteomes" id="UP001306592">
    <property type="component" value="Unassembled WGS sequence"/>
</dbReference>
<name>A0ABU8DMN5_ERWAP</name>
<reference evidence="3 4" key="1">
    <citation type="submission" date="2024-02" db="EMBL/GenBank/DDBJ databases">
        <title>First report Erwinia aphidicola in onion in Chile.</title>
        <authorList>
            <person name="Valenzuela M."/>
            <person name="Pena M."/>
            <person name="Dutta B."/>
        </authorList>
    </citation>
    <scope>NUCLEOTIDE SEQUENCE [LARGE SCALE GENOMIC DNA]</scope>
    <source>
        <strain evidence="3 4">QCJ3A</strain>
    </source>
</reference>
<dbReference type="EMBL" id="JBANEI010000004">
    <property type="protein sequence ID" value="MEI2681832.1"/>
    <property type="molecule type" value="Genomic_DNA"/>
</dbReference>